<evidence type="ECO:0000256" key="12">
    <source>
        <dbReference type="HAMAP-Rule" id="MF_00041"/>
    </source>
</evidence>
<dbReference type="FunFam" id="3.40.50.620:FF:000009">
    <property type="entry name" value="Cysteine--tRNA ligase"/>
    <property type="match status" value="1"/>
</dbReference>
<name>A0A7U7GA99_9GAMM</name>
<dbReference type="SMART" id="SM00840">
    <property type="entry name" value="DALR_2"/>
    <property type="match status" value="1"/>
</dbReference>
<comment type="similarity">
    <text evidence="2 12">Belongs to the class-I aminoacyl-tRNA synthetase family.</text>
</comment>
<protein>
    <recommendedName>
        <fullName evidence="12">Cysteine--tRNA ligase</fullName>
        <ecNumber evidence="12">6.1.1.16</ecNumber>
    </recommendedName>
    <alternativeName>
        <fullName evidence="12">Cysteinyl-tRNA synthetase</fullName>
        <shortName evidence="12">CysRS</shortName>
    </alternativeName>
</protein>
<dbReference type="GO" id="GO:0005829">
    <property type="term" value="C:cytosol"/>
    <property type="evidence" value="ECO:0007669"/>
    <property type="project" value="TreeGrafter"/>
</dbReference>
<dbReference type="Gene3D" id="3.40.50.620">
    <property type="entry name" value="HUPs"/>
    <property type="match status" value="1"/>
</dbReference>
<feature type="domain" description="Cysteinyl-tRNA synthetase class Ia DALR" evidence="13">
    <location>
        <begin position="340"/>
        <end position="401"/>
    </location>
</feature>
<dbReference type="GO" id="GO:0006423">
    <property type="term" value="P:cysteinyl-tRNA aminoacylation"/>
    <property type="evidence" value="ECO:0007669"/>
    <property type="project" value="UniProtKB-UniRule"/>
</dbReference>
<keyword evidence="5 12" id="KW-0436">Ligase</keyword>
<dbReference type="InterPro" id="IPR032678">
    <property type="entry name" value="tRNA-synt_1_cat_dom"/>
</dbReference>
<dbReference type="InterPro" id="IPR015803">
    <property type="entry name" value="Cys-tRNA-ligase"/>
</dbReference>
<evidence type="ECO:0000256" key="2">
    <source>
        <dbReference type="ARBA" id="ARBA00005594"/>
    </source>
</evidence>
<keyword evidence="4 12" id="KW-0963">Cytoplasm</keyword>
<feature type="binding site" evidence="12">
    <location>
        <position position="234"/>
    </location>
    <ligand>
        <name>Zn(2+)</name>
        <dbReference type="ChEBI" id="CHEBI:29105"/>
    </ligand>
</feature>
<evidence type="ECO:0000256" key="8">
    <source>
        <dbReference type="ARBA" id="ARBA00022833"/>
    </source>
</evidence>
<evidence type="ECO:0000259" key="13">
    <source>
        <dbReference type="SMART" id="SM00840"/>
    </source>
</evidence>
<evidence type="ECO:0000256" key="7">
    <source>
        <dbReference type="ARBA" id="ARBA00022741"/>
    </source>
</evidence>
<dbReference type="Pfam" id="PF09190">
    <property type="entry name" value="DALR_2"/>
    <property type="match status" value="1"/>
</dbReference>
<keyword evidence="9 12" id="KW-0067">ATP-binding</keyword>
<keyword evidence="15" id="KW-1185">Reference proteome</keyword>
<proteinExistence type="inferred from homology"/>
<evidence type="ECO:0000313" key="15">
    <source>
        <dbReference type="Proteomes" id="UP000019184"/>
    </source>
</evidence>
<keyword evidence="8 12" id="KW-0862">Zinc</keyword>
<dbReference type="CDD" id="cd00672">
    <property type="entry name" value="CysRS_core"/>
    <property type="match status" value="1"/>
</dbReference>
<dbReference type="EC" id="6.1.1.16" evidence="12"/>
<dbReference type="InterPro" id="IPR024909">
    <property type="entry name" value="Cys-tRNA/MSH_ligase"/>
</dbReference>
<comment type="catalytic activity">
    <reaction evidence="12">
        <text>tRNA(Cys) + L-cysteine + ATP = L-cysteinyl-tRNA(Cys) + AMP + diphosphate</text>
        <dbReference type="Rhea" id="RHEA:17773"/>
        <dbReference type="Rhea" id="RHEA-COMP:9661"/>
        <dbReference type="Rhea" id="RHEA-COMP:9679"/>
        <dbReference type="ChEBI" id="CHEBI:30616"/>
        <dbReference type="ChEBI" id="CHEBI:33019"/>
        <dbReference type="ChEBI" id="CHEBI:35235"/>
        <dbReference type="ChEBI" id="CHEBI:78442"/>
        <dbReference type="ChEBI" id="CHEBI:78517"/>
        <dbReference type="ChEBI" id="CHEBI:456215"/>
        <dbReference type="EC" id="6.1.1.16"/>
    </reaction>
</comment>
<dbReference type="EMBL" id="CBTK010000071">
    <property type="protein sequence ID" value="CDH44377.1"/>
    <property type="molecule type" value="Genomic_DNA"/>
</dbReference>
<dbReference type="SUPFAM" id="SSF47323">
    <property type="entry name" value="Anticodon-binding domain of a subclass of class I aminoacyl-tRNA synthetases"/>
    <property type="match status" value="1"/>
</dbReference>
<dbReference type="RefSeq" id="WP_034431540.1">
    <property type="nucleotide sequence ID" value="NZ_CBTK010000071.1"/>
</dbReference>
<evidence type="ECO:0000256" key="6">
    <source>
        <dbReference type="ARBA" id="ARBA00022723"/>
    </source>
</evidence>
<keyword evidence="6 12" id="KW-0479">Metal-binding</keyword>
<dbReference type="InterPro" id="IPR009080">
    <property type="entry name" value="tRNAsynth_Ia_anticodon-bd"/>
</dbReference>
<dbReference type="PRINTS" id="PR00983">
    <property type="entry name" value="TRNASYNTHCYS"/>
</dbReference>
<feature type="binding site" evidence="12">
    <location>
        <position position="238"/>
    </location>
    <ligand>
        <name>Zn(2+)</name>
        <dbReference type="ChEBI" id="CHEBI:29105"/>
    </ligand>
</feature>
<dbReference type="InterPro" id="IPR014729">
    <property type="entry name" value="Rossmann-like_a/b/a_fold"/>
</dbReference>
<sequence length="478" mass="54148">MLRIFNSLTRQKEEFHPIDAGQVRMYVCGMTVYDYCHVGHARVMVVFDVVLRWLRDKGYDVTYVRNITDIDDKIIRRAQENGEDFHDLTARFIQAMHEDLAALGILPPTHEPRATEAIADIVALIQTLLDKSFAYAGGSGDVYYDVRRFDCYGRLANKKLDDLRAGSRVEIEDDKNDPLDFVLWKAAKPGEPSWPSPWGAGRPGWHIECSAMSTRCLGAHFDIHGGGMDLKFPHHENEIAQSEAASGHRYVNIWMHNGFVQVDDEKMSKSLGNFFTVREVLQRYQPEVVRFFILSSHYRGPLNYANENLEHAKASLTRLYTALRGLPMVEAPVEEGWRTRFEQAMDDDFNTPEALAVLFDLAREINRLRVEDEAAAARLGITLKHLGGALGLLQDDPERLLQGKSIFLVSSILSRSTTSVADLTVATIPEEQINVLIDQRTAARKAKNWAEGDRIRALLQEAGILLEDTPKGTIWRRE</sequence>
<evidence type="ECO:0000256" key="9">
    <source>
        <dbReference type="ARBA" id="ARBA00022840"/>
    </source>
</evidence>
<evidence type="ECO:0000256" key="1">
    <source>
        <dbReference type="ARBA" id="ARBA00004496"/>
    </source>
</evidence>
<feature type="binding site" evidence="12">
    <location>
        <position position="209"/>
    </location>
    <ligand>
        <name>Zn(2+)</name>
        <dbReference type="ChEBI" id="CHEBI:29105"/>
    </ligand>
</feature>
<keyword evidence="10 12" id="KW-0648">Protein biosynthesis</keyword>
<feature type="binding site" evidence="12">
    <location>
        <position position="269"/>
    </location>
    <ligand>
        <name>ATP</name>
        <dbReference type="ChEBI" id="CHEBI:30616"/>
    </ligand>
</feature>
<evidence type="ECO:0000256" key="10">
    <source>
        <dbReference type="ARBA" id="ARBA00022917"/>
    </source>
</evidence>
<evidence type="ECO:0000256" key="4">
    <source>
        <dbReference type="ARBA" id="ARBA00022490"/>
    </source>
</evidence>
<keyword evidence="11 12" id="KW-0030">Aminoacyl-tRNA synthetase</keyword>
<dbReference type="OrthoDB" id="9815130at2"/>
<organism evidence="14 15">
    <name type="scientific">Candidatus Contendobacter odensis Run_B_J11</name>
    <dbReference type="NCBI Taxonomy" id="1400861"/>
    <lineage>
        <taxon>Bacteria</taxon>
        <taxon>Pseudomonadati</taxon>
        <taxon>Pseudomonadota</taxon>
        <taxon>Gammaproteobacteria</taxon>
        <taxon>Candidatus Competibacteraceae</taxon>
        <taxon>Candidatus Contendibacter</taxon>
    </lineage>
</organism>
<dbReference type="SUPFAM" id="SSF52374">
    <property type="entry name" value="Nucleotidylyl transferase"/>
    <property type="match status" value="1"/>
</dbReference>
<feature type="short sequence motif" description="'KMSKS' region" evidence="12">
    <location>
        <begin position="266"/>
        <end position="270"/>
    </location>
</feature>
<dbReference type="PANTHER" id="PTHR10890:SF3">
    <property type="entry name" value="CYSTEINE--TRNA LIGASE, CYTOPLASMIC"/>
    <property type="match status" value="1"/>
</dbReference>
<keyword evidence="7 12" id="KW-0547">Nucleotide-binding</keyword>
<dbReference type="PANTHER" id="PTHR10890">
    <property type="entry name" value="CYSTEINYL-TRNA SYNTHETASE"/>
    <property type="match status" value="1"/>
</dbReference>
<dbReference type="Proteomes" id="UP000019184">
    <property type="component" value="Unassembled WGS sequence"/>
</dbReference>
<dbReference type="Pfam" id="PF23493">
    <property type="entry name" value="CysS_C"/>
    <property type="match status" value="1"/>
</dbReference>
<dbReference type="GO" id="GO:0005524">
    <property type="term" value="F:ATP binding"/>
    <property type="evidence" value="ECO:0007669"/>
    <property type="project" value="UniProtKB-UniRule"/>
</dbReference>
<accession>A0A7U7GA99</accession>
<dbReference type="AlphaFoldDB" id="A0A7U7GA99"/>
<dbReference type="InterPro" id="IPR015273">
    <property type="entry name" value="Cys-tRNA-synt_Ia_DALR"/>
</dbReference>
<gene>
    <name evidence="12 14" type="primary">cysS</name>
    <name evidence="14" type="ORF">BN874_1620036</name>
</gene>
<comment type="subunit">
    <text evidence="3 12">Monomer.</text>
</comment>
<dbReference type="NCBIfam" id="TIGR00435">
    <property type="entry name" value="cysS"/>
    <property type="match status" value="1"/>
</dbReference>
<feature type="binding site" evidence="12">
    <location>
        <position position="28"/>
    </location>
    <ligand>
        <name>Zn(2+)</name>
        <dbReference type="ChEBI" id="CHEBI:29105"/>
    </ligand>
</feature>
<evidence type="ECO:0000256" key="3">
    <source>
        <dbReference type="ARBA" id="ARBA00011245"/>
    </source>
</evidence>
<feature type="short sequence motif" description="'HIGH' region" evidence="12">
    <location>
        <begin position="30"/>
        <end position="40"/>
    </location>
</feature>
<reference evidence="14 15" key="1">
    <citation type="journal article" date="2014" name="ISME J.">
        <title>Candidatus Competibacter-lineage genomes retrieved from metagenomes reveal functional metabolic diversity.</title>
        <authorList>
            <person name="McIlroy S.J."/>
            <person name="Albertsen M."/>
            <person name="Andresen E.K."/>
            <person name="Saunders A.M."/>
            <person name="Kristiansen R."/>
            <person name="Stokholm-Bjerregaard M."/>
            <person name="Nielsen K.L."/>
            <person name="Nielsen P.H."/>
        </authorList>
    </citation>
    <scope>NUCLEOTIDE SEQUENCE [LARGE SCALE GENOMIC DNA]</scope>
    <source>
        <strain evidence="14 15">Run_B_J11</strain>
    </source>
</reference>
<dbReference type="Pfam" id="PF01406">
    <property type="entry name" value="tRNA-synt_1e"/>
    <property type="match status" value="1"/>
</dbReference>
<evidence type="ECO:0000313" key="14">
    <source>
        <dbReference type="EMBL" id="CDH44377.1"/>
    </source>
</evidence>
<dbReference type="GO" id="GO:0008270">
    <property type="term" value="F:zinc ion binding"/>
    <property type="evidence" value="ECO:0007669"/>
    <property type="project" value="UniProtKB-UniRule"/>
</dbReference>
<comment type="caution">
    <text evidence="14">The sequence shown here is derived from an EMBL/GenBank/DDBJ whole genome shotgun (WGS) entry which is preliminary data.</text>
</comment>
<dbReference type="HAMAP" id="MF_00041">
    <property type="entry name" value="Cys_tRNA_synth"/>
    <property type="match status" value="1"/>
</dbReference>
<dbReference type="CDD" id="cd07963">
    <property type="entry name" value="Anticodon_Ia_Cys"/>
    <property type="match status" value="1"/>
</dbReference>
<evidence type="ECO:0000256" key="11">
    <source>
        <dbReference type="ARBA" id="ARBA00023146"/>
    </source>
</evidence>
<dbReference type="Gene3D" id="1.20.120.1910">
    <property type="entry name" value="Cysteine-tRNA ligase, C-terminal anti-codon recognition domain"/>
    <property type="match status" value="1"/>
</dbReference>
<comment type="cofactor">
    <cofactor evidence="12">
        <name>Zn(2+)</name>
        <dbReference type="ChEBI" id="CHEBI:29105"/>
    </cofactor>
    <text evidence="12">Binds 1 zinc ion per subunit.</text>
</comment>
<comment type="subcellular location">
    <subcellularLocation>
        <location evidence="1 12">Cytoplasm</location>
    </subcellularLocation>
</comment>
<dbReference type="GO" id="GO:0004817">
    <property type="term" value="F:cysteine-tRNA ligase activity"/>
    <property type="evidence" value="ECO:0007669"/>
    <property type="project" value="UniProtKB-UniRule"/>
</dbReference>
<dbReference type="InterPro" id="IPR056411">
    <property type="entry name" value="CysS_C"/>
</dbReference>
<evidence type="ECO:0000256" key="5">
    <source>
        <dbReference type="ARBA" id="ARBA00022598"/>
    </source>
</evidence>